<sequence>SEKKKNLKRKAPPSSDSEYDAEQDVQDILNFEDDNRQDVGHNAVSIRLYGGRK</sequence>
<evidence type="ECO:0000313" key="3">
    <source>
        <dbReference type="Proteomes" id="UP000265520"/>
    </source>
</evidence>
<dbReference type="AlphaFoldDB" id="A0A392TVS6"/>
<proteinExistence type="predicted"/>
<feature type="region of interest" description="Disordered" evidence="1">
    <location>
        <begin position="1"/>
        <end position="22"/>
    </location>
</feature>
<name>A0A392TVS6_9FABA</name>
<keyword evidence="3" id="KW-1185">Reference proteome</keyword>
<organism evidence="2 3">
    <name type="scientific">Trifolium medium</name>
    <dbReference type="NCBI Taxonomy" id="97028"/>
    <lineage>
        <taxon>Eukaryota</taxon>
        <taxon>Viridiplantae</taxon>
        <taxon>Streptophyta</taxon>
        <taxon>Embryophyta</taxon>
        <taxon>Tracheophyta</taxon>
        <taxon>Spermatophyta</taxon>
        <taxon>Magnoliopsida</taxon>
        <taxon>eudicotyledons</taxon>
        <taxon>Gunneridae</taxon>
        <taxon>Pentapetalae</taxon>
        <taxon>rosids</taxon>
        <taxon>fabids</taxon>
        <taxon>Fabales</taxon>
        <taxon>Fabaceae</taxon>
        <taxon>Papilionoideae</taxon>
        <taxon>50 kb inversion clade</taxon>
        <taxon>NPAAA clade</taxon>
        <taxon>Hologalegina</taxon>
        <taxon>IRL clade</taxon>
        <taxon>Trifolieae</taxon>
        <taxon>Trifolium</taxon>
    </lineage>
</organism>
<protein>
    <submittedName>
        <fullName evidence="2">Uncharacterized protein</fullName>
    </submittedName>
</protein>
<evidence type="ECO:0000313" key="2">
    <source>
        <dbReference type="EMBL" id="MCI65263.1"/>
    </source>
</evidence>
<reference evidence="2 3" key="1">
    <citation type="journal article" date="2018" name="Front. Plant Sci.">
        <title>Red Clover (Trifolium pratense) and Zigzag Clover (T. medium) - A Picture of Genomic Similarities and Differences.</title>
        <authorList>
            <person name="Dluhosova J."/>
            <person name="Istvanek J."/>
            <person name="Nedelnik J."/>
            <person name="Repkova J."/>
        </authorList>
    </citation>
    <scope>NUCLEOTIDE SEQUENCE [LARGE SCALE GENOMIC DNA]</scope>
    <source>
        <strain evidence="3">cv. 10/8</strain>
        <tissue evidence="2">Leaf</tissue>
    </source>
</reference>
<feature type="compositionally biased region" description="Basic residues" evidence="1">
    <location>
        <begin position="1"/>
        <end position="11"/>
    </location>
</feature>
<feature type="non-terminal residue" evidence="2">
    <location>
        <position position="1"/>
    </location>
</feature>
<dbReference type="Proteomes" id="UP000265520">
    <property type="component" value="Unassembled WGS sequence"/>
</dbReference>
<dbReference type="EMBL" id="LXQA010672425">
    <property type="protein sequence ID" value="MCI65263.1"/>
    <property type="molecule type" value="Genomic_DNA"/>
</dbReference>
<accession>A0A392TVS6</accession>
<comment type="caution">
    <text evidence="2">The sequence shown here is derived from an EMBL/GenBank/DDBJ whole genome shotgun (WGS) entry which is preliminary data.</text>
</comment>
<evidence type="ECO:0000256" key="1">
    <source>
        <dbReference type="SAM" id="MobiDB-lite"/>
    </source>
</evidence>